<comment type="subcellular location">
    <subcellularLocation>
        <location evidence="1">Cell membrane</location>
        <topology evidence="1">Single-pass membrane protein</topology>
    </subcellularLocation>
</comment>
<evidence type="ECO:0000256" key="3">
    <source>
        <dbReference type="ARBA" id="ARBA00022692"/>
    </source>
</evidence>
<comment type="caution">
    <text evidence="8">The sequence shown here is derived from an EMBL/GenBank/DDBJ whole genome shotgun (WGS) entry which is preliminary data.</text>
</comment>
<dbReference type="Pfam" id="PF23750">
    <property type="entry name" value="RsgI_M"/>
    <property type="match status" value="1"/>
</dbReference>
<name>A0ABV9Q8W0_9BACL</name>
<keyword evidence="2" id="KW-1003">Cell membrane</keyword>
<protein>
    <submittedName>
        <fullName evidence="8">Anti-sigma factor domain-containing protein</fullName>
    </submittedName>
</protein>
<dbReference type="PROSITE" id="PS51849">
    <property type="entry name" value="RSGI_N"/>
    <property type="match status" value="1"/>
</dbReference>
<accession>A0ABV9Q8W0</accession>
<proteinExistence type="predicted"/>
<gene>
    <name evidence="8" type="ORF">ACFO8Q_20430</name>
</gene>
<evidence type="ECO:0000256" key="1">
    <source>
        <dbReference type="ARBA" id="ARBA00004162"/>
    </source>
</evidence>
<keyword evidence="4" id="KW-1133">Transmembrane helix</keyword>
<dbReference type="Proteomes" id="UP001596002">
    <property type="component" value="Unassembled WGS sequence"/>
</dbReference>
<evidence type="ECO:0000259" key="7">
    <source>
        <dbReference type="PROSITE" id="PS51849"/>
    </source>
</evidence>
<evidence type="ECO:0000256" key="5">
    <source>
        <dbReference type="ARBA" id="ARBA00023136"/>
    </source>
</evidence>
<organism evidence="8 9">
    <name type="scientific">Effusibacillus consociatus</name>
    <dbReference type="NCBI Taxonomy" id="1117041"/>
    <lineage>
        <taxon>Bacteria</taxon>
        <taxon>Bacillati</taxon>
        <taxon>Bacillota</taxon>
        <taxon>Bacilli</taxon>
        <taxon>Bacillales</taxon>
        <taxon>Alicyclobacillaceae</taxon>
        <taxon>Effusibacillus</taxon>
    </lineage>
</organism>
<dbReference type="EMBL" id="JBHSHC010000142">
    <property type="protein sequence ID" value="MFC4769682.1"/>
    <property type="molecule type" value="Genomic_DNA"/>
</dbReference>
<keyword evidence="3" id="KW-0812">Transmembrane</keyword>
<feature type="region of interest" description="Disordered" evidence="6">
    <location>
        <begin position="270"/>
        <end position="353"/>
    </location>
</feature>
<evidence type="ECO:0000256" key="2">
    <source>
        <dbReference type="ARBA" id="ARBA00022475"/>
    </source>
</evidence>
<evidence type="ECO:0000256" key="6">
    <source>
        <dbReference type="SAM" id="MobiDB-lite"/>
    </source>
</evidence>
<sequence length="353" mass="38990">MREQKGVIMKLSGSHVIVMTADRQFLRIPMEEGMRIGQEVKFSEVVTKQSFGWKKIGRIAASLALALGIWQMMPLFQPDSVSAYVAIDINPSLELAVDKDREVLEATALNKDGETLLVNLKLKGKPIQQAVNELAAEAAKKGYVKSDGEILVTAANAGNYQMDIKVLENDVMMSVQETLKQNGLLTNVGGVVVSESVREEALKLGLSPGKYALYLQAKVSGIEVTVDDLKQSSVSAVAKQHGQDMKEIVQSMNGDKKLDELLAELQEKKVGIFPQEDDKKNNSDNKNHNNQKPPGLMDKDKEKAKEKEEKAKPKQDDKTKNKNDHNDHSSMQPVLPAIIKEVDKQIFKEGNGN</sequence>
<evidence type="ECO:0000313" key="9">
    <source>
        <dbReference type="Proteomes" id="UP001596002"/>
    </source>
</evidence>
<dbReference type="InterPro" id="IPR024449">
    <property type="entry name" value="Anti-sigma_RsgI_N"/>
</dbReference>
<reference evidence="9" key="1">
    <citation type="journal article" date="2019" name="Int. J. Syst. Evol. Microbiol.">
        <title>The Global Catalogue of Microorganisms (GCM) 10K type strain sequencing project: providing services to taxonomists for standard genome sequencing and annotation.</title>
        <authorList>
            <consortium name="The Broad Institute Genomics Platform"/>
            <consortium name="The Broad Institute Genome Sequencing Center for Infectious Disease"/>
            <person name="Wu L."/>
            <person name="Ma J."/>
        </authorList>
    </citation>
    <scope>NUCLEOTIDE SEQUENCE [LARGE SCALE GENOMIC DNA]</scope>
    <source>
        <strain evidence="9">WYCCWR 12678</strain>
    </source>
</reference>
<feature type="compositionally biased region" description="Basic and acidic residues" evidence="6">
    <location>
        <begin position="270"/>
        <end position="287"/>
    </location>
</feature>
<dbReference type="InterPro" id="IPR055431">
    <property type="entry name" value="RsgI_M"/>
</dbReference>
<dbReference type="Pfam" id="PF12791">
    <property type="entry name" value="RsgI_N"/>
    <property type="match status" value="1"/>
</dbReference>
<feature type="domain" description="RsgI N-terminal anti-sigma" evidence="7">
    <location>
        <begin position="4"/>
        <end position="51"/>
    </location>
</feature>
<dbReference type="RefSeq" id="WP_380028474.1">
    <property type="nucleotide sequence ID" value="NZ_JBHSHC010000142.1"/>
</dbReference>
<evidence type="ECO:0000313" key="8">
    <source>
        <dbReference type="EMBL" id="MFC4769682.1"/>
    </source>
</evidence>
<evidence type="ECO:0000256" key="4">
    <source>
        <dbReference type="ARBA" id="ARBA00022989"/>
    </source>
</evidence>
<feature type="compositionally biased region" description="Basic and acidic residues" evidence="6">
    <location>
        <begin position="297"/>
        <end position="328"/>
    </location>
</feature>
<keyword evidence="5" id="KW-0472">Membrane</keyword>
<keyword evidence="9" id="KW-1185">Reference proteome</keyword>